<protein>
    <recommendedName>
        <fullName evidence="2">TATA-box binding protein</fullName>
    </recommendedName>
</protein>
<dbReference type="AlphaFoldDB" id="A0A6C0J268"/>
<name>A0A6C0J268_9ZZZZ</name>
<dbReference type="InterPro" id="IPR012295">
    <property type="entry name" value="TBP_dom_sf"/>
</dbReference>
<dbReference type="EMBL" id="MN740299">
    <property type="protein sequence ID" value="QHT98979.1"/>
    <property type="molecule type" value="Genomic_DNA"/>
</dbReference>
<organism evidence="1">
    <name type="scientific">viral metagenome</name>
    <dbReference type="NCBI Taxonomy" id="1070528"/>
    <lineage>
        <taxon>unclassified sequences</taxon>
        <taxon>metagenomes</taxon>
        <taxon>organismal metagenomes</taxon>
    </lineage>
</organism>
<accession>A0A6C0J268</accession>
<dbReference type="SUPFAM" id="SSF55945">
    <property type="entry name" value="TATA-box binding protein-like"/>
    <property type="match status" value="1"/>
</dbReference>
<reference evidence="1" key="1">
    <citation type="journal article" date="2020" name="Nature">
        <title>Giant virus diversity and host interactions through global metagenomics.</title>
        <authorList>
            <person name="Schulz F."/>
            <person name="Roux S."/>
            <person name="Paez-Espino D."/>
            <person name="Jungbluth S."/>
            <person name="Walsh D.A."/>
            <person name="Denef V.J."/>
            <person name="McMahon K.D."/>
            <person name="Konstantinidis K.T."/>
            <person name="Eloe-Fadrosh E.A."/>
            <person name="Kyrpides N.C."/>
            <person name="Woyke T."/>
        </authorList>
    </citation>
    <scope>NUCLEOTIDE SEQUENCE</scope>
    <source>
        <strain evidence="1">GVMAG-M-3300025695-21</strain>
    </source>
</reference>
<evidence type="ECO:0000313" key="1">
    <source>
        <dbReference type="EMBL" id="QHT98979.1"/>
    </source>
</evidence>
<sequence length="298" mass="34762">METNKIYFTPYRISTITCNADIGNDINLNLNILFNHLDVTEDTKIIWAQFLKDDNDMSKGLYPKKKRKSKKDSTKKNRFDNQVTIIYKFNDVYMPNIKIFKNGNIQLTGIKDTKDTVTIVNEIIDNIKKIYNIDSSIIKDDENDVKRDKDYIINSLKYQNFKIRMINSDFKIYSNEELTEKFELKRKDVHRILISDKYNNKSSFQPGIYQGVKLQYFWNKFSDKKDGICRCPVHCYGKNNGQSIGGCKKVTGALFESGSVLITGGISLEQVDETYNYICNVLNENISEIRRTKFNLKF</sequence>
<evidence type="ECO:0008006" key="2">
    <source>
        <dbReference type="Google" id="ProtNLM"/>
    </source>
</evidence>
<proteinExistence type="predicted"/>
<dbReference type="Gene3D" id="3.30.310.10">
    <property type="entry name" value="TATA-Binding Protein"/>
    <property type="match status" value="1"/>
</dbReference>